<dbReference type="Pfam" id="PF12874">
    <property type="entry name" value="zf-met"/>
    <property type="match status" value="1"/>
</dbReference>
<dbReference type="GO" id="GO:0008270">
    <property type="term" value="F:zinc ion binding"/>
    <property type="evidence" value="ECO:0007669"/>
    <property type="project" value="UniProtKB-KW"/>
</dbReference>
<dbReference type="PROSITE" id="PS50157">
    <property type="entry name" value="ZINC_FINGER_C2H2_2"/>
    <property type="match status" value="1"/>
</dbReference>
<dbReference type="SUPFAM" id="SSF57667">
    <property type="entry name" value="beta-beta-alpha zinc fingers"/>
    <property type="match status" value="1"/>
</dbReference>
<reference evidence="4 5" key="1">
    <citation type="submission" date="2017-03" db="EMBL/GenBank/DDBJ databases">
        <title>WGS assembly of Porphyra umbilicalis.</title>
        <authorList>
            <person name="Brawley S.H."/>
            <person name="Blouin N.A."/>
            <person name="Ficko-Blean E."/>
            <person name="Wheeler G.L."/>
            <person name="Lohr M."/>
            <person name="Goodson H.V."/>
            <person name="Jenkins J.W."/>
            <person name="Blaby-Haas C.E."/>
            <person name="Helliwell K.E."/>
            <person name="Chan C."/>
            <person name="Marriage T."/>
            <person name="Bhattacharya D."/>
            <person name="Klein A.S."/>
            <person name="Badis Y."/>
            <person name="Brodie J."/>
            <person name="Cao Y."/>
            <person name="Collen J."/>
            <person name="Dittami S.M."/>
            <person name="Gachon C.M."/>
            <person name="Green B.R."/>
            <person name="Karpowicz S."/>
            <person name="Kim J.W."/>
            <person name="Kudahl U."/>
            <person name="Lin S."/>
            <person name="Michel G."/>
            <person name="Mittag M."/>
            <person name="Olson B.J."/>
            <person name="Pangilinan J."/>
            <person name="Peng Y."/>
            <person name="Qiu H."/>
            <person name="Shu S."/>
            <person name="Singer J.T."/>
            <person name="Smith A.G."/>
            <person name="Sprecher B.N."/>
            <person name="Wagner V."/>
            <person name="Wang W."/>
            <person name="Wang Z.-Y."/>
            <person name="Yan J."/>
            <person name="Yarish C."/>
            <person name="Zoeuner-Riek S."/>
            <person name="Zhuang Y."/>
            <person name="Zou Y."/>
            <person name="Lindquist E.A."/>
            <person name="Grimwood J."/>
            <person name="Barry K."/>
            <person name="Rokhsar D.S."/>
            <person name="Schmutz J."/>
            <person name="Stiller J.W."/>
            <person name="Grossman A.R."/>
            <person name="Prochnik S.E."/>
        </authorList>
    </citation>
    <scope>NUCLEOTIDE SEQUENCE [LARGE SCALE GENOMIC DNA]</scope>
    <source>
        <strain evidence="4">4086291</strain>
    </source>
</reference>
<feature type="compositionally biased region" description="Low complexity" evidence="2">
    <location>
        <begin position="74"/>
        <end position="108"/>
    </location>
</feature>
<keyword evidence="1" id="KW-0863">Zinc-finger</keyword>
<evidence type="ECO:0000256" key="1">
    <source>
        <dbReference type="PROSITE-ProRule" id="PRU00042"/>
    </source>
</evidence>
<feature type="compositionally biased region" description="Pro residues" evidence="2">
    <location>
        <begin position="33"/>
        <end position="46"/>
    </location>
</feature>
<keyword evidence="1" id="KW-0479">Metal-binding</keyword>
<dbReference type="InterPro" id="IPR036236">
    <property type="entry name" value="Znf_C2H2_sf"/>
</dbReference>
<dbReference type="Proteomes" id="UP000218209">
    <property type="component" value="Unassembled WGS sequence"/>
</dbReference>
<evidence type="ECO:0000256" key="2">
    <source>
        <dbReference type="SAM" id="MobiDB-lite"/>
    </source>
</evidence>
<keyword evidence="1" id="KW-0862">Zinc</keyword>
<dbReference type="PROSITE" id="PS00028">
    <property type="entry name" value="ZINC_FINGER_C2H2_1"/>
    <property type="match status" value="1"/>
</dbReference>
<dbReference type="EMBL" id="KV919245">
    <property type="protein sequence ID" value="OSX70516.1"/>
    <property type="molecule type" value="Genomic_DNA"/>
</dbReference>
<protein>
    <recommendedName>
        <fullName evidence="3">C2H2-type domain-containing protein</fullName>
    </recommendedName>
</protein>
<dbReference type="AlphaFoldDB" id="A0A1X6NPU3"/>
<accession>A0A1X6NPU3</accession>
<gene>
    <name evidence="4" type="ORF">BU14_0734s0001</name>
</gene>
<evidence type="ECO:0000313" key="4">
    <source>
        <dbReference type="EMBL" id="OSX70516.1"/>
    </source>
</evidence>
<evidence type="ECO:0000259" key="3">
    <source>
        <dbReference type="PROSITE" id="PS50157"/>
    </source>
</evidence>
<sequence length="252" mass="26547">MEGEACQVCVPSSPWIAVLVFCVFSFVTRSPRTPPPSCPSSSPAPPSAVSIPQMAANSGSKSVDSSAVTAAPKSSVARASSSSTAARASTSSTAARASSSSTSARASSLSKAGRATPSSSATADIPKAVVGRGKGPLLPPQAPERRYVAPPPPRIAKIRPSTARAGEQREVRQARKAARGPVFLQRCRPCGVSCNSLAVLRDHKESRRHKFTINRAKEFPRCTPCGRLFETAQDLGRHERGQPHARVVARRK</sequence>
<dbReference type="OrthoDB" id="434647at2759"/>
<name>A0A1X6NPU3_PORUM</name>
<dbReference type="InterPro" id="IPR013087">
    <property type="entry name" value="Znf_C2H2_type"/>
</dbReference>
<feature type="region of interest" description="Disordered" evidence="2">
    <location>
        <begin position="33"/>
        <end position="168"/>
    </location>
</feature>
<organism evidence="4 5">
    <name type="scientific">Porphyra umbilicalis</name>
    <name type="common">Purple laver</name>
    <name type="synonym">Red alga</name>
    <dbReference type="NCBI Taxonomy" id="2786"/>
    <lineage>
        <taxon>Eukaryota</taxon>
        <taxon>Rhodophyta</taxon>
        <taxon>Bangiophyceae</taxon>
        <taxon>Bangiales</taxon>
        <taxon>Bangiaceae</taxon>
        <taxon>Porphyra</taxon>
    </lineage>
</organism>
<feature type="compositionally biased region" description="Polar residues" evidence="2">
    <location>
        <begin position="55"/>
        <end position="68"/>
    </location>
</feature>
<keyword evidence="5" id="KW-1185">Reference proteome</keyword>
<feature type="domain" description="C2H2-type" evidence="3">
    <location>
        <begin position="220"/>
        <end position="245"/>
    </location>
</feature>
<proteinExistence type="predicted"/>
<evidence type="ECO:0000313" key="5">
    <source>
        <dbReference type="Proteomes" id="UP000218209"/>
    </source>
</evidence>